<evidence type="ECO:0000313" key="1">
    <source>
        <dbReference type="EMBL" id="EJT74808.1"/>
    </source>
</evidence>
<protein>
    <submittedName>
        <fullName evidence="1 2">Uncharacterized protein</fullName>
    </submittedName>
</protein>
<reference evidence="2" key="5">
    <citation type="submission" date="2018-04" db="UniProtKB">
        <authorList>
            <consortium name="EnsemblFungi"/>
        </authorList>
    </citation>
    <scope>IDENTIFICATION</scope>
    <source>
        <strain evidence="2">R3-111a-1</strain>
    </source>
</reference>
<sequence length="49" mass="5263">MYATGNDGAVAHWRDIAASVLQSYGMQDSVSQFVPKHPGLQLITTVTAE</sequence>
<evidence type="ECO:0000313" key="2">
    <source>
        <dbReference type="EnsemblFungi" id="EJT74808"/>
    </source>
</evidence>
<organism evidence="1">
    <name type="scientific">Gaeumannomyces tritici (strain R3-111a-1)</name>
    <name type="common">Wheat and barley take-all root rot fungus</name>
    <name type="synonym">Gaeumannomyces graminis var. tritici</name>
    <dbReference type="NCBI Taxonomy" id="644352"/>
    <lineage>
        <taxon>Eukaryota</taxon>
        <taxon>Fungi</taxon>
        <taxon>Dikarya</taxon>
        <taxon>Ascomycota</taxon>
        <taxon>Pezizomycotina</taxon>
        <taxon>Sordariomycetes</taxon>
        <taxon>Sordariomycetidae</taxon>
        <taxon>Magnaporthales</taxon>
        <taxon>Magnaporthaceae</taxon>
        <taxon>Gaeumannomyces</taxon>
    </lineage>
</organism>
<proteinExistence type="predicted"/>
<dbReference type="EnsemblFungi" id="EJT74808">
    <property type="protein sequence ID" value="EJT74808"/>
    <property type="gene ID" value="GGTG_08646"/>
</dbReference>
<keyword evidence="3" id="KW-1185">Reference proteome</keyword>
<dbReference type="Proteomes" id="UP000006039">
    <property type="component" value="Unassembled WGS sequence"/>
</dbReference>
<gene>
    <name evidence="2" type="primary">20349104</name>
    <name evidence="1" type="ORF">GGTG_08646</name>
</gene>
<dbReference type="AlphaFoldDB" id="J3P560"/>
<evidence type="ECO:0000313" key="3">
    <source>
        <dbReference type="Proteomes" id="UP000006039"/>
    </source>
</evidence>
<accession>J3P560</accession>
<dbReference type="GeneID" id="20349104"/>
<dbReference type="RefSeq" id="XP_009224752.1">
    <property type="nucleotide sequence ID" value="XM_009226488.1"/>
</dbReference>
<dbReference type="HOGENOM" id="CLU_3143175_0_0_1"/>
<name>J3P560_GAET3</name>
<reference evidence="3" key="1">
    <citation type="submission" date="2010-07" db="EMBL/GenBank/DDBJ databases">
        <title>The genome sequence of Gaeumannomyces graminis var. tritici strain R3-111a-1.</title>
        <authorList>
            <consortium name="The Broad Institute Genome Sequencing Platform"/>
            <person name="Ma L.-J."/>
            <person name="Dead R."/>
            <person name="Young S."/>
            <person name="Zeng Q."/>
            <person name="Koehrsen M."/>
            <person name="Alvarado L."/>
            <person name="Berlin A."/>
            <person name="Chapman S.B."/>
            <person name="Chen Z."/>
            <person name="Freedman E."/>
            <person name="Gellesch M."/>
            <person name="Goldberg J."/>
            <person name="Griggs A."/>
            <person name="Gujja S."/>
            <person name="Heilman E.R."/>
            <person name="Heiman D."/>
            <person name="Hepburn T."/>
            <person name="Howarth C."/>
            <person name="Jen D."/>
            <person name="Larson L."/>
            <person name="Mehta T."/>
            <person name="Neiman D."/>
            <person name="Pearson M."/>
            <person name="Roberts A."/>
            <person name="Saif S."/>
            <person name="Shea T."/>
            <person name="Shenoy N."/>
            <person name="Sisk P."/>
            <person name="Stolte C."/>
            <person name="Sykes S."/>
            <person name="Walk T."/>
            <person name="White J."/>
            <person name="Yandava C."/>
            <person name="Haas B."/>
            <person name="Nusbaum C."/>
            <person name="Birren B."/>
        </authorList>
    </citation>
    <scope>NUCLEOTIDE SEQUENCE [LARGE SCALE GENOMIC DNA]</scope>
    <source>
        <strain evidence="3">R3-111a-1</strain>
    </source>
</reference>
<reference evidence="1" key="3">
    <citation type="submission" date="2010-09" db="EMBL/GenBank/DDBJ databases">
        <title>Annotation of Gaeumannomyces graminis var. tritici R3-111a-1.</title>
        <authorList>
            <consortium name="The Broad Institute Genome Sequencing Platform"/>
            <person name="Ma L.-J."/>
            <person name="Dead R."/>
            <person name="Young S.K."/>
            <person name="Zeng Q."/>
            <person name="Gargeya S."/>
            <person name="Fitzgerald M."/>
            <person name="Haas B."/>
            <person name="Abouelleil A."/>
            <person name="Alvarado L."/>
            <person name="Arachchi H.M."/>
            <person name="Berlin A."/>
            <person name="Brown A."/>
            <person name="Chapman S.B."/>
            <person name="Chen Z."/>
            <person name="Dunbar C."/>
            <person name="Freedman E."/>
            <person name="Gearin G."/>
            <person name="Gellesch M."/>
            <person name="Goldberg J."/>
            <person name="Griggs A."/>
            <person name="Gujja S."/>
            <person name="Heiman D."/>
            <person name="Howarth C."/>
            <person name="Larson L."/>
            <person name="Lui A."/>
            <person name="MacDonald P.J.P."/>
            <person name="Mehta T."/>
            <person name="Montmayeur A."/>
            <person name="Murphy C."/>
            <person name="Neiman D."/>
            <person name="Pearson M."/>
            <person name="Priest M."/>
            <person name="Roberts A."/>
            <person name="Saif S."/>
            <person name="Shea T."/>
            <person name="Shenoy N."/>
            <person name="Sisk P."/>
            <person name="Stolte C."/>
            <person name="Sykes S."/>
            <person name="Yandava C."/>
            <person name="Wortman J."/>
            <person name="Nusbaum C."/>
            <person name="Birren B."/>
        </authorList>
    </citation>
    <scope>NUCLEOTIDE SEQUENCE</scope>
    <source>
        <strain evidence="1">R3-111a-1</strain>
    </source>
</reference>
<reference evidence="1" key="2">
    <citation type="submission" date="2010-07" db="EMBL/GenBank/DDBJ databases">
        <authorList>
            <consortium name="The Broad Institute Genome Sequencing Platform"/>
            <consortium name="Broad Institute Genome Sequencing Center for Infectious Disease"/>
            <person name="Ma L.-J."/>
            <person name="Dead R."/>
            <person name="Young S."/>
            <person name="Zeng Q."/>
            <person name="Koehrsen M."/>
            <person name="Alvarado L."/>
            <person name="Berlin A."/>
            <person name="Chapman S.B."/>
            <person name="Chen Z."/>
            <person name="Freedman E."/>
            <person name="Gellesch M."/>
            <person name="Goldberg J."/>
            <person name="Griggs A."/>
            <person name="Gujja S."/>
            <person name="Heilman E.R."/>
            <person name="Heiman D."/>
            <person name="Hepburn T."/>
            <person name="Howarth C."/>
            <person name="Jen D."/>
            <person name="Larson L."/>
            <person name="Mehta T."/>
            <person name="Neiman D."/>
            <person name="Pearson M."/>
            <person name="Roberts A."/>
            <person name="Saif S."/>
            <person name="Shea T."/>
            <person name="Shenoy N."/>
            <person name="Sisk P."/>
            <person name="Stolte C."/>
            <person name="Sykes S."/>
            <person name="Walk T."/>
            <person name="White J."/>
            <person name="Yandava C."/>
            <person name="Haas B."/>
            <person name="Nusbaum C."/>
            <person name="Birren B."/>
        </authorList>
    </citation>
    <scope>NUCLEOTIDE SEQUENCE</scope>
    <source>
        <strain evidence="1">R3-111a-1</strain>
    </source>
</reference>
<dbReference type="EMBL" id="GL385398">
    <property type="protein sequence ID" value="EJT74808.1"/>
    <property type="molecule type" value="Genomic_DNA"/>
</dbReference>
<reference evidence="2" key="4">
    <citation type="journal article" date="2015" name="G3 (Bethesda)">
        <title>Genome sequences of three phytopathogenic species of the Magnaporthaceae family of fungi.</title>
        <authorList>
            <person name="Okagaki L.H."/>
            <person name="Nunes C.C."/>
            <person name="Sailsbery J."/>
            <person name="Clay B."/>
            <person name="Brown D."/>
            <person name="John T."/>
            <person name="Oh Y."/>
            <person name="Young N."/>
            <person name="Fitzgerald M."/>
            <person name="Haas B.J."/>
            <person name="Zeng Q."/>
            <person name="Young S."/>
            <person name="Adiconis X."/>
            <person name="Fan L."/>
            <person name="Levin J.Z."/>
            <person name="Mitchell T.K."/>
            <person name="Okubara P.A."/>
            <person name="Farman M.L."/>
            <person name="Kohn L.M."/>
            <person name="Birren B."/>
            <person name="Ma L.-J."/>
            <person name="Dean R.A."/>
        </authorList>
    </citation>
    <scope>NUCLEOTIDE SEQUENCE</scope>
    <source>
        <strain evidence="2">R3-111a-1</strain>
    </source>
</reference>
<dbReference type="VEuPathDB" id="FungiDB:GGTG_08646"/>